<protein>
    <submittedName>
        <fullName evidence="1">Uncharacterized protein</fullName>
    </submittedName>
</protein>
<evidence type="ECO:0000313" key="2">
    <source>
        <dbReference type="Proteomes" id="UP000294335"/>
    </source>
</evidence>
<comment type="caution">
    <text evidence="1">The sequence shown here is derived from an EMBL/GenBank/DDBJ whole genome shotgun (WGS) entry which is preliminary data.</text>
</comment>
<dbReference type="Proteomes" id="UP000294335">
    <property type="component" value="Unassembled WGS sequence"/>
</dbReference>
<sequence>MVFALPDGNPSQGVTVGVRRFLRIARTFLRPLASIERWTRPPVKQAGKPEYEKHFRVHLQLAQGKFLARLFKADKRSP</sequence>
<reference evidence="1 2" key="1">
    <citation type="submission" date="2018-02" db="EMBL/GenBank/DDBJ databases">
        <authorList>
            <person name="Dubost A."/>
        </authorList>
    </citation>
    <scope>NUCLEOTIDE SEQUENCE [LARGE SCALE GENOMIC DNA]</scope>
    <source>
        <strain evidence="2">JV551A3</strain>
    </source>
</reference>
<dbReference type="EMBL" id="OPYN01000207">
    <property type="protein sequence ID" value="SPO63403.1"/>
    <property type="molecule type" value="Genomic_DNA"/>
</dbReference>
<gene>
    <name evidence="1" type="ORF">JV551A3_V1_2070167</name>
</gene>
<name>A0AAQ1PF55_9PSED</name>
<accession>A0AAQ1PF55</accession>
<organism evidence="1 2">
    <name type="scientific">Pseudomonas inefficax</name>
    <dbReference type="NCBI Taxonomy" id="2078786"/>
    <lineage>
        <taxon>Bacteria</taxon>
        <taxon>Pseudomonadati</taxon>
        <taxon>Pseudomonadota</taxon>
        <taxon>Gammaproteobacteria</taxon>
        <taxon>Pseudomonadales</taxon>
        <taxon>Pseudomonadaceae</taxon>
        <taxon>Pseudomonas</taxon>
    </lineage>
</organism>
<keyword evidence="2" id="KW-1185">Reference proteome</keyword>
<dbReference type="AlphaFoldDB" id="A0AAQ1PF55"/>
<proteinExistence type="predicted"/>
<evidence type="ECO:0000313" key="1">
    <source>
        <dbReference type="EMBL" id="SPO63403.1"/>
    </source>
</evidence>